<organism evidence="1 2">
    <name type="scientific">Streptomyces atratus</name>
    <dbReference type="NCBI Taxonomy" id="1893"/>
    <lineage>
        <taxon>Bacteria</taxon>
        <taxon>Bacillati</taxon>
        <taxon>Actinomycetota</taxon>
        <taxon>Actinomycetes</taxon>
        <taxon>Kitasatosporales</taxon>
        <taxon>Streptomycetaceae</taxon>
        <taxon>Streptomyces</taxon>
    </lineage>
</organism>
<gene>
    <name evidence="1" type="ORF">SAMN02787144_1001729</name>
</gene>
<protein>
    <recommendedName>
        <fullName evidence="3">Lipoprotein</fullName>
    </recommendedName>
</protein>
<dbReference type="STRING" id="1893.SAMN02787144_1001729"/>
<dbReference type="AlphaFoldDB" id="A0A1K1UUQ8"/>
<proteinExistence type="predicted"/>
<dbReference type="EMBL" id="FPJO01000001">
    <property type="protein sequence ID" value="SFX16045.1"/>
    <property type="molecule type" value="Genomic_DNA"/>
</dbReference>
<evidence type="ECO:0000313" key="1">
    <source>
        <dbReference type="EMBL" id="SFX16045.1"/>
    </source>
</evidence>
<evidence type="ECO:0008006" key="3">
    <source>
        <dbReference type="Google" id="ProtNLM"/>
    </source>
</evidence>
<reference evidence="1 2" key="1">
    <citation type="submission" date="2016-11" db="EMBL/GenBank/DDBJ databases">
        <authorList>
            <person name="Jaros S."/>
            <person name="Januszkiewicz K."/>
            <person name="Wedrychowicz H."/>
        </authorList>
    </citation>
    <scope>NUCLEOTIDE SEQUENCE [LARGE SCALE GENOMIC DNA]</scope>
    <source>
        <strain evidence="1 2">OK807</strain>
    </source>
</reference>
<dbReference type="Proteomes" id="UP000181909">
    <property type="component" value="Unassembled WGS sequence"/>
</dbReference>
<name>A0A1K1UUQ8_STRAR</name>
<dbReference type="PROSITE" id="PS51257">
    <property type="entry name" value="PROKAR_LIPOPROTEIN"/>
    <property type="match status" value="1"/>
</dbReference>
<accession>A0A1K1UUQ8</accession>
<evidence type="ECO:0000313" key="2">
    <source>
        <dbReference type="Proteomes" id="UP000181909"/>
    </source>
</evidence>
<sequence length="179" mass="17743">MGTTRAWARGRERRFLAVSALVVAAVAGAVGCEPVGGLNSVSIAVTTDQAGTGALERNGVDVRWLNCTAGVDGEGLGIGVASPAASAHRIADVDCTGKTGNGEAITLTGKVTQELGGRCVLGDLTAKAGGRSVFRADALGDCDDTPTTAVVNPPPAGGGAGFRPTVTVTVTVTEAPRGK</sequence>